<organism evidence="2 3">
    <name type="scientific">Salipiger abyssi</name>
    <dbReference type="NCBI Taxonomy" id="1250539"/>
    <lineage>
        <taxon>Bacteria</taxon>
        <taxon>Pseudomonadati</taxon>
        <taxon>Pseudomonadota</taxon>
        <taxon>Alphaproteobacteria</taxon>
        <taxon>Rhodobacterales</taxon>
        <taxon>Roseobacteraceae</taxon>
        <taxon>Salipiger</taxon>
    </lineage>
</organism>
<accession>A0A1P8UPD7</accession>
<dbReference type="AlphaFoldDB" id="A0A1P8UPD7"/>
<dbReference type="STRING" id="1250539.Ga0080574_TMP935"/>
<gene>
    <name evidence="2" type="ORF">Ga0080574_TMP935</name>
</gene>
<dbReference type="InterPro" id="IPR008927">
    <property type="entry name" value="6-PGluconate_DH-like_C_sf"/>
</dbReference>
<evidence type="ECO:0000313" key="3">
    <source>
        <dbReference type="Proteomes" id="UP000187059"/>
    </source>
</evidence>
<sequence>MTPDAIRKLMLGAMANEGARMLASGMAARPSDIDLAAIMALDLPRWRGGPMHLAGVIGLLSLRRAMEAFDHPDRAFWTPEPVFAELIKNGRNFDDLNG</sequence>
<reference evidence="2 3" key="1">
    <citation type="submission" date="2016-04" db="EMBL/GenBank/DDBJ databases">
        <title>Deep-sea bacteria in the southern Pacific.</title>
        <authorList>
            <person name="Tang K."/>
        </authorList>
    </citation>
    <scope>NUCLEOTIDE SEQUENCE [LARGE SCALE GENOMIC DNA]</scope>
    <source>
        <strain evidence="2 3">JLT2014</strain>
    </source>
</reference>
<dbReference type="Pfam" id="PF00725">
    <property type="entry name" value="3HCDH"/>
    <property type="match status" value="1"/>
</dbReference>
<protein>
    <submittedName>
        <fullName evidence="2">3-hydroxyacyl-CoA dehydrogenase, C-terminal domain</fullName>
    </submittedName>
</protein>
<dbReference type="KEGG" id="paby:Ga0080574_TMP935"/>
<proteinExistence type="predicted"/>
<dbReference type="SUPFAM" id="SSF48179">
    <property type="entry name" value="6-phosphogluconate dehydrogenase C-terminal domain-like"/>
    <property type="match status" value="1"/>
</dbReference>
<dbReference type="GO" id="GO:0016616">
    <property type="term" value="F:oxidoreductase activity, acting on the CH-OH group of donors, NAD or NADP as acceptor"/>
    <property type="evidence" value="ECO:0007669"/>
    <property type="project" value="InterPro"/>
</dbReference>
<dbReference type="Gene3D" id="1.10.1040.10">
    <property type="entry name" value="N-(1-d-carboxylethyl)-l-norvaline Dehydrogenase, domain 2"/>
    <property type="match status" value="1"/>
</dbReference>
<dbReference type="Proteomes" id="UP000187059">
    <property type="component" value="Chromosome"/>
</dbReference>
<evidence type="ECO:0000313" key="2">
    <source>
        <dbReference type="EMBL" id="APZ51269.1"/>
    </source>
</evidence>
<feature type="domain" description="3-hydroxyacyl-CoA dehydrogenase C-terminal" evidence="1">
    <location>
        <begin position="10"/>
        <end position="91"/>
    </location>
</feature>
<dbReference type="GO" id="GO:0006631">
    <property type="term" value="P:fatty acid metabolic process"/>
    <property type="evidence" value="ECO:0007669"/>
    <property type="project" value="InterPro"/>
</dbReference>
<evidence type="ECO:0000259" key="1">
    <source>
        <dbReference type="Pfam" id="PF00725"/>
    </source>
</evidence>
<dbReference type="InterPro" id="IPR013328">
    <property type="entry name" value="6PGD_dom2"/>
</dbReference>
<name>A0A1P8UPD7_9RHOB</name>
<dbReference type="InterPro" id="IPR006108">
    <property type="entry name" value="3HC_DH_C"/>
</dbReference>
<dbReference type="RefSeq" id="WP_076695653.1">
    <property type="nucleotide sequence ID" value="NZ_CP015093.1"/>
</dbReference>
<dbReference type="EMBL" id="CP015093">
    <property type="protein sequence ID" value="APZ51269.1"/>
    <property type="molecule type" value="Genomic_DNA"/>
</dbReference>
<keyword evidence="3" id="KW-1185">Reference proteome</keyword>